<evidence type="ECO:0000256" key="3">
    <source>
        <dbReference type="PROSITE-ProRule" id="PRU10007"/>
    </source>
</evidence>
<evidence type="ECO:0000256" key="4">
    <source>
        <dbReference type="RuleBase" id="RU003345"/>
    </source>
</evidence>
<feature type="domain" description="Aldehyde dehydrogenase" evidence="5">
    <location>
        <begin position="16"/>
        <end position="475"/>
    </location>
</feature>
<sequence>MRVPRPDALLIGGEWRPSIGGEVSKIVSPVTESTVAEVAMPSVEDADAATAAAAEACRGDWPRWSIARRKEVCARFCSRVEERLDEIGEVWAVEAGIAVRWSRTLHRFAAKAAWRTALESVEQALAPEVRQTSVGQVRIEHGPVGPVLAVLPYNGPLATIGSKVIPALLAGTAVIVKAAPESALIMRIVSECALDAGFPPGVFSILAADTEVSRHLVRDPRIELISFTGGPRAASDILCQSAERLPRTVFELGGKSPAVLLEDVDLDQAMRSLVAGAMSGSGQVCATLSRILVPVSRHDEVVDALAGAYRALRIGDPRSPDTDHGPLANRAAYDRTTGFVATALQEGAEVACGGRRPEGFETGWFYEPTLLVGAGENDSVVQEEVFGPVTVVQPYTDVDDAVRIANGTDYGLAASVYTRDREHGLAVARRIRAGSVALNTFGPTMAAPFGGVKRSGWGRECGPEGILEFTETKQILMG</sequence>
<dbReference type="Gene3D" id="3.40.309.10">
    <property type="entry name" value="Aldehyde Dehydrogenase, Chain A, domain 2"/>
    <property type="match status" value="1"/>
</dbReference>
<dbReference type="Proteomes" id="UP000028488">
    <property type="component" value="Chromosome"/>
</dbReference>
<dbReference type="PROSITE" id="PS00687">
    <property type="entry name" value="ALDEHYDE_DEHYDR_GLU"/>
    <property type="match status" value="1"/>
</dbReference>
<dbReference type="InterPro" id="IPR016162">
    <property type="entry name" value="Ald_DH_N"/>
</dbReference>
<dbReference type="PANTHER" id="PTHR42804:SF1">
    <property type="entry name" value="ALDEHYDE DEHYDROGENASE-RELATED"/>
    <property type="match status" value="1"/>
</dbReference>
<dbReference type="Gene3D" id="3.40.605.10">
    <property type="entry name" value="Aldehyde Dehydrogenase, Chain A, domain 1"/>
    <property type="match status" value="1"/>
</dbReference>
<dbReference type="FunFam" id="3.40.309.10:FF:000009">
    <property type="entry name" value="Aldehyde dehydrogenase A"/>
    <property type="match status" value="1"/>
</dbReference>
<dbReference type="SUPFAM" id="SSF53720">
    <property type="entry name" value="ALDH-like"/>
    <property type="match status" value="1"/>
</dbReference>
<gene>
    <name evidence="6" type="ORF">EP51_27380</name>
</gene>
<feature type="active site" evidence="3">
    <location>
        <position position="251"/>
    </location>
</feature>
<dbReference type="InterPro" id="IPR015590">
    <property type="entry name" value="Aldehyde_DH_dom"/>
</dbReference>
<evidence type="ECO:0000259" key="5">
    <source>
        <dbReference type="Pfam" id="PF00171"/>
    </source>
</evidence>
<keyword evidence="2 4" id="KW-0560">Oxidoreductase</keyword>
<comment type="similarity">
    <text evidence="1 4">Belongs to the aldehyde dehydrogenase family.</text>
</comment>
<dbReference type="EMBL" id="CP008947">
    <property type="protein sequence ID" value="AII08141.1"/>
    <property type="molecule type" value="Genomic_DNA"/>
</dbReference>
<evidence type="ECO:0000256" key="1">
    <source>
        <dbReference type="ARBA" id="ARBA00009986"/>
    </source>
</evidence>
<dbReference type="InterPro" id="IPR029510">
    <property type="entry name" value="Ald_DH_CS_GLU"/>
</dbReference>
<dbReference type="GO" id="GO:0016620">
    <property type="term" value="F:oxidoreductase activity, acting on the aldehyde or oxo group of donors, NAD or NADP as acceptor"/>
    <property type="evidence" value="ECO:0007669"/>
    <property type="project" value="InterPro"/>
</dbReference>
<dbReference type="eggNOG" id="COG1012">
    <property type="taxonomic scope" value="Bacteria"/>
</dbReference>
<name>A0A076EQC8_RHOOP</name>
<evidence type="ECO:0000256" key="2">
    <source>
        <dbReference type="ARBA" id="ARBA00023002"/>
    </source>
</evidence>
<dbReference type="InterPro" id="IPR016163">
    <property type="entry name" value="Ald_DH_C"/>
</dbReference>
<evidence type="ECO:0000313" key="6">
    <source>
        <dbReference type="EMBL" id="AII08141.1"/>
    </source>
</evidence>
<accession>A0A076EQC8</accession>
<proteinExistence type="inferred from homology"/>
<dbReference type="AlphaFoldDB" id="A0A076EQC8"/>
<protein>
    <recommendedName>
        <fullName evidence="5">Aldehyde dehydrogenase domain-containing protein</fullName>
    </recommendedName>
</protein>
<dbReference type="PANTHER" id="PTHR42804">
    <property type="entry name" value="ALDEHYDE DEHYDROGENASE"/>
    <property type="match status" value="1"/>
</dbReference>
<organism evidence="6 7">
    <name type="scientific">Rhodococcus opacus</name>
    <name type="common">Nocardia opaca</name>
    <dbReference type="NCBI Taxonomy" id="37919"/>
    <lineage>
        <taxon>Bacteria</taxon>
        <taxon>Bacillati</taxon>
        <taxon>Actinomycetota</taxon>
        <taxon>Actinomycetes</taxon>
        <taxon>Mycobacteriales</taxon>
        <taxon>Nocardiaceae</taxon>
        <taxon>Rhodococcus</taxon>
    </lineage>
</organism>
<dbReference type="Pfam" id="PF00171">
    <property type="entry name" value="Aldedh"/>
    <property type="match status" value="1"/>
</dbReference>
<reference evidence="6 7" key="1">
    <citation type="submission" date="2014-07" db="EMBL/GenBank/DDBJ databases">
        <title>Genome Sequence of Rhodococcus opacus Strain R7, a Biodegrader of Mono- and Polycyclic Aromatic Hydrocarbons.</title>
        <authorList>
            <person name="Di Gennaro P."/>
            <person name="Zampolli J."/>
            <person name="Presti I."/>
            <person name="Cappelletti M."/>
            <person name="D'Ursi P."/>
            <person name="Orro A."/>
            <person name="Mezzelani A."/>
            <person name="Milanesi L."/>
        </authorList>
    </citation>
    <scope>NUCLEOTIDE SEQUENCE [LARGE SCALE GENOMIC DNA]</scope>
    <source>
        <strain evidence="6 7">R7</strain>
    </source>
</reference>
<dbReference type="InterPro" id="IPR016161">
    <property type="entry name" value="Ald_DH/histidinol_DH"/>
</dbReference>
<evidence type="ECO:0000313" key="7">
    <source>
        <dbReference type="Proteomes" id="UP000028488"/>
    </source>
</evidence>